<keyword evidence="2" id="KW-1185">Reference proteome</keyword>
<dbReference type="EMBL" id="BMAV01009863">
    <property type="protein sequence ID" value="GFY54444.1"/>
    <property type="molecule type" value="Genomic_DNA"/>
</dbReference>
<evidence type="ECO:0000313" key="2">
    <source>
        <dbReference type="Proteomes" id="UP000886998"/>
    </source>
</evidence>
<dbReference type="Proteomes" id="UP000886998">
    <property type="component" value="Unassembled WGS sequence"/>
</dbReference>
<organism evidence="1 2">
    <name type="scientific">Trichonephila inaurata madagascariensis</name>
    <dbReference type="NCBI Taxonomy" id="2747483"/>
    <lineage>
        <taxon>Eukaryota</taxon>
        <taxon>Metazoa</taxon>
        <taxon>Ecdysozoa</taxon>
        <taxon>Arthropoda</taxon>
        <taxon>Chelicerata</taxon>
        <taxon>Arachnida</taxon>
        <taxon>Araneae</taxon>
        <taxon>Araneomorphae</taxon>
        <taxon>Entelegynae</taxon>
        <taxon>Araneoidea</taxon>
        <taxon>Nephilidae</taxon>
        <taxon>Trichonephila</taxon>
        <taxon>Trichonephila inaurata</taxon>
    </lineage>
</organism>
<evidence type="ECO:0000313" key="1">
    <source>
        <dbReference type="EMBL" id="GFY54444.1"/>
    </source>
</evidence>
<protein>
    <submittedName>
        <fullName evidence="1">Uncharacterized protein</fullName>
    </submittedName>
</protein>
<accession>A0A8X6XJL3</accession>
<gene>
    <name evidence="1" type="ORF">TNIN_236831</name>
</gene>
<sequence length="107" mass="11624">MPVPAPKFFVHRIANMSGRGKGGKGLGKVVPRGILGPQFVSEDIFLVACALRQKLEDSELSVLATPLEWCIAIYLTGRGARLHCAVSQSRWAQCVFRLTTVKPSSSL</sequence>
<name>A0A8X6XJL3_9ARAC</name>
<reference evidence="1" key="1">
    <citation type="submission" date="2020-08" db="EMBL/GenBank/DDBJ databases">
        <title>Multicomponent nature underlies the extraordinary mechanical properties of spider dragline silk.</title>
        <authorList>
            <person name="Kono N."/>
            <person name="Nakamura H."/>
            <person name="Mori M."/>
            <person name="Yoshida Y."/>
            <person name="Ohtoshi R."/>
            <person name="Malay A.D."/>
            <person name="Moran D.A.P."/>
            <person name="Tomita M."/>
            <person name="Numata K."/>
            <person name="Arakawa K."/>
        </authorList>
    </citation>
    <scope>NUCLEOTIDE SEQUENCE</scope>
</reference>
<proteinExistence type="predicted"/>
<dbReference type="AlphaFoldDB" id="A0A8X6XJL3"/>
<comment type="caution">
    <text evidence="1">The sequence shown here is derived from an EMBL/GenBank/DDBJ whole genome shotgun (WGS) entry which is preliminary data.</text>
</comment>